<proteinExistence type="inferred from homology"/>
<keyword evidence="7" id="KW-1185">Reference proteome</keyword>
<name>C1ML31_MICPC</name>
<protein>
    <recommendedName>
        <fullName evidence="4">Protein MAK16 homolog</fullName>
    </recommendedName>
</protein>
<dbReference type="STRING" id="564608.C1ML31"/>
<keyword evidence="3 4" id="KW-0539">Nucleus</keyword>
<evidence type="ECO:0000256" key="1">
    <source>
        <dbReference type="ARBA" id="ARBA00004123"/>
    </source>
</evidence>
<dbReference type="Pfam" id="PF04874">
    <property type="entry name" value="Mak16"/>
    <property type="match status" value="1"/>
</dbReference>
<dbReference type="GeneID" id="9681553"/>
<dbReference type="GO" id="GO:0000460">
    <property type="term" value="P:maturation of 5.8S rRNA"/>
    <property type="evidence" value="ECO:0007669"/>
    <property type="project" value="TreeGrafter"/>
</dbReference>
<dbReference type="GO" id="GO:0030687">
    <property type="term" value="C:preribosome, large subunit precursor"/>
    <property type="evidence" value="ECO:0007669"/>
    <property type="project" value="TreeGrafter"/>
</dbReference>
<dbReference type="FunFam" id="3.30.390.110:FF:000001">
    <property type="entry name" value="Protein MAK16 homolog"/>
    <property type="match status" value="1"/>
</dbReference>
<organism evidence="7">
    <name type="scientific">Micromonas pusilla (strain CCMP1545)</name>
    <name type="common">Picoplanktonic green alga</name>
    <dbReference type="NCBI Taxonomy" id="564608"/>
    <lineage>
        <taxon>Eukaryota</taxon>
        <taxon>Viridiplantae</taxon>
        <taxon>Chlorophyta</taxon>
        <taxon>Mamiellophyceae</taxon>
        <taxon>Mamiellales</taxon>
        <taxon>Mamiellaceae</taxon>
        <taxon>Micromonas</taxon>
    </lineage>
</organism>
<accession>C1ML31</accession>
<sequence>MQSDEVIWQVIVNQGQCSYKVVTGNETFCRNKYNVTSLCNRSSCPLANSRYATVVEEGGAAFLCMKTVERAHTPATLWHRVRLDKNYSTALKQIDVQLTHWSKFLVHKSKQRLTKISQFLMRTRKLMQRRRPKQRTLPARQLKREAKRESKAQLAAQLEKTIEMELLDRLRSGTYDVLEPQEVKNVTENVRPNMNDLTGEKQRKHLELEYEGVNEVNE</sequence>
<evidence type="ECO:0000256" key="2">
    <source>
        <dbReference type="ARBA" id="ARBA00005514"/>
    </source>
</evidence>
<comment type="similarity">
    <text evidence="2 4">Belongs to the MAK16 family.</text>
</comment>
<evidence type="ECO:0000313" key="6">
    <source>
        <dbReference type="EMBL" id="EEH59864.1"/>
    </source>
</evidence>
<dbReference type="PIRSF" id="PIRSF003352">
    <property type="entry name" value="MAK16"/>
    <property type="match status" value="1"/>
</dbReference>
<dbReference type="KEGG" id="mpp:MICPUCDRAFT_49459"/>
<evidence type="ECO:0000259" key="5">
    <source>
        <dbReference type="Pfam" id="PF01778"/>
    </source>
</evidence>
<dbReference type="Proteomes" id="UP000001876">
    <property type="component" value="Unassembled WGS sequence"/>
</dbReference>
<dbReference type="OrthoDB" id="10251342at2759"/>
<dbReference type="InterPro" id="IPR006958">
    <property type="entry name" value="Mak16"/>
</dbReference>
<feature type="domain" description="Ribosomal eL28/Mak16" evidence="5">
    <location>
        <begin position="6"/>
        <end position="118"/>
    </location>
</feature>
<dbReference type="GO" id="GO:0005730">
    <property type="term" value="C:nucleolus"/>
    <property type="evidence" value="ECO:0007669"/>
    <property type="project" value="UniProtKB-UniRule"/>
</dbReference>
<dbReference type="eggNOG" id="KOG3064">
    <property type="taxonomic scope" value="Eukaryota"/>
</dbReference>
<dbReference type="InterPro" id="IPR029004">
    <property type="entry name" value="Ribosomal_eL28/Mak16"/>
</dbReference>
<dbReference type="EMBL" id="GG663736">
    <property type="protein sequence ID" value="EEH59864.1"/>
    <property type="molecule type" value="Genomic_DNA"/>
</dbReference>
<dbReference type="Gene3D" id="3.30.390.110">
    <property type="match status" value="1"/>
</dbReference>
<gene>
    <name evidence="6" type="ORF">MICPUCDRAFT_49459</name>
</gene>
<dbReference type="Pfam" id="PF01778">
    <property type="entry name" value="Ribosomal_L28e"/>
    <property type="match status" value="1"/>
</dbReference>
<dbReference type="PANTHER" id="PTHR23405">
    <property type="entry name" value="MAINTENANCE OF KILLER 16 MAK16 PROTEIN-RELATED"/>
    <property type="match status" value="1"/>
</dbReference>
<dbReference type="AlphaFoldDB" id="C1ML31"/>
<evidence type="ECO:0000256" key="4">
    <source>
        <dbReference type="PIRNR" id="PIRNR003352"/>
    </source>
</evidence>
<evidence type="ECO:0000256" key="3">
    <source>
        <dbReference type="ARBA" id="ARBA00023242"/>
    </source>
</evidence>
<dbReference type="OMA" id="WHCIRHG"/>
<evidence type="ECO:0000313" key="7">
    <source>
        <dbReference type="Proteomes" id="UP000001876"/>
    </source>
</evidence>
<dbReference type="RefSeq" id="XP_003056488.1">
    <property type="nucleotide sequence ID" value="XM_003056442.1"/>
</dbReference>
<comment type="subcellular location">
    <subcellularLocation>
        <location evidence="1">Nucleus</location>
    </subcellularLocation>
</comment>
<dbReference type="GO" id="GO:0000470">
    <property type="term" value="P:maturation of LSU-rRNA"/>
    <property type="evidence" value="ECO:0007669"/>
    <property type="project" value="TreeGrafter"/>
</dbReference>
<dbReference type="PANTHER" id="PTHR23405:SF4">
    <property type="entry name" value="PROTEIN MAK16 HOMOLOG"/>
    <property type="match status" value="1"/>
</dbReference>
<reference evidence="6 7" key="1">
    <citation type="journal article" date="2009" name="Science">
        <title>Green evolution and dynamic adaptations revealed by genomes of the marine picoeukaryotes Micromonas.</title>
        <authorList>
            <person name="Worden A.Z."/>
            <person name="Lee J.H."/>
            <person name="Mock T."/>
            <person name="Rouze P."/>
            <person name="Simmons M.P."/>
            <person name="Aerts A.L."/>
            <person name="Allen A.E."/>
            <person name="Cuvelier M.L."/>
            <person name="Derelle E."/>
            <person name="Everett M.V."/>
            <person name="Foulon E."/>
            <person name="Grimwood J."/>
            <person name="Gundlach H."/>
            <person name="Henrissat B."/>
            <person name="Napoli C."/>
            <person name="McDonald S.M."/>
            <person name="Parker M.S."/>
            <person name="Rombauts S."/>
            <person name="Salamov A."/>
            <person name="Von Dassow P."/>
            <person name="Badger J.H."/>
            <person name="Coutinho P.M."/>
            <person name="Demir E."/>
            <person name="Dubchak I."/>
            <person name="Gentemann C."/>
            <person name="Eikrem W."/>
            <person name="Gready J.E."/>
            <person name="John U."/>
            <person name="Lanier W."/>
            <person name="Lindquist E.A."/>
            <person name="Lucas S."/>
            <person name="Mayer K.F."/>
            <person name="Moreau H."/>
            <person name="Not F."/>
            <person name="Otillar R."/>
            <person name="Panaud O."/>
            <person name="Pangilinan J."/>
            <person name="Paulsen I."/>
            <person name="Piegu B."/>
            <person name="Poliakov A."/>
            <person name="Robbens S."/>
            <person name="Schmutz J."/>
            <person name="Toulza E."/>
            <person name="Wyss T."/>
            <person name="Zelensky A."/>
            <person name="Zhou K."/>
            <person name="Armbrust E.V."/>
            <person name="Bhattacharya D."/>
            <person name="Goodenough U.W."/>
            <person name="Van de Peer Y."/>
            <person name="Grigoriev I.V."/>
        </authorList>
    </citation>
    <scope>NUCLEOTIDE SEQUENCE [LARGE SCALE GENOMIC DNA]</scope>
    <source>
        <strain evidence="6 7">CCMP1545</strain>
    </source>
</reference>